<evidence type="ECO:0000256" key="5">
    <source>
        <dbReference type="SAM" id="SignalP"/>
    </source>
</evidence>
<keyword evidence="7" id="KW-1185">Reference proteome</keyword>
<dbReference type="InterPro" id="IPR010851">
    <property type="entry name" value="DEFL"/>
</dbReference>
<dbReference type="AlphaFoldDB" id="A0A822YV27"/>
<evidence type="ECO:0000256" key="3">
    <source>
        <dbReference type="ARBA" id="ARBA00022577"/>
    </source>
</evidence>
<dbReference type="GO" id="GO:0031640">
    <property type="term" value="P:killing of cells of another organism"/>
    <property type="evidence" value="ECO:0007669"/>
    <property type="project" value="UniProtKB-KW"/>
</dbReference>
<keyword evidence="2" id="KW-0929">Antimicrobial</keyword>
<name>A0A822YV27_NELNU</name>
<accession>A0A822YV27</accession>
<feature type="signal peptide" evidence="5">
    <location>
        <begin position="1"/>
        <end position="24"/>
    </location>
</feature>
<dbReference type="PANTHER" id="PTHR33830:SF3">
    <property type="entry name" value="DEFENSIN-LIKE PROTEIN 127-RELATED"/>
    <property type="match status" value="1"/>
</dbReference>
<comment type="caution">
    <text evidence="6">The sequence shown here is derived from an EMBL/GenBank/DDBJ whole genome shotgun (WGS) entry which is preliminary data.</text>
</comment>
<proteinExistence type="inferred from homology"/>
<organism evidence="6 7">
    <name type="scientific">Nelumbo nucifera</name>
    <name type="common">Sacred lotus</name>
    <dbReference type="NCBI Taxonomy" id="4432"/>
    <lineage>
        <taxon>Eukaryota</taxon>
        <taxon>Viridiplantae</taxon>
        <taxon>Streptophyta</taxon>
        <taxon>Embryophyta</taxon>
        <taxon>Tracheophyta</taxon>
        <taxon>Spermatophyta</taxon>
        <taxon>Magnoliopsida</taxon>
        <taxon>Proteales</taxon>
        <taxon>Nelumbonaceae</taxon>
        <taxon>Nelumbo</taxon>
    </lineage>
</organism>
<evidence type="ECO:0000256" key="2">
    <source>
        <dbReference type="ARBA" id="ARBA00022529"/>
    </source>
</evidence>
<dbReference type="Pfam" id="PF07333">
    <property type="entry name" value="SLR1-BP"/>
    <property type="match status" value="1"/>
</dbReference>
<gene>
    <name evidence="6" type="ORF">HUJ06_005909</name>
</gene>
<comment type="similarity">
    <text evidence="1">Belongs to the DEFL family.</text>
</comment>
<keyword evidence="5" id="KW-0732">Signal</keyword>
<dbReference type="Proteomes" id="UP000607653">
    <property type="component" value="Unassembled WGS sequence"/>
</dbReference>
<keyword evidence="4" id="KW-0611">Plant defense</keyword>
<evidence type="ECO:0008006" key="8">
    <source>
        <dbReference type="Google" id="ProtNLM"/>
    </source>
</evidence>
<dbReference type="GO" id="GO:0050832">
    <property type="term" value="P:defense response to fungus"/>
    <property type="evidence" value="ECO:0007669"/>
    <property type="project" value="UniProtKB-KW"/>
</dbReference>
<keyword evidence="3" id="KW-0295">Fungicide</keyword>
<dbReference type="EMBL" id="DUZY01000004">
    <property type="protein sequence ID" value="DAD35269.1"/>
    <property type="molecule type" value="Genomic_DNA"/>
</dbReference>
<evidence type="ECO:0000313" key="7">
    <source>
        <dbReference type="Proteomes" id="UP000607653"/>
    </source>
</evidence>
<protein>
    <recommendedName>
        <fullName evidence="8">Defensin-like protein</fullName>
    </recommendedName>
</protein>
<reference evidence="6 7" key="1">
    <citation type="journal article" date="2020" name="Mol. Biol. Evol.">
        <title>Distinct Expression and Methylation Patterns for Genes with Different Fates following a Single Whole-Genome Duplication in Flowering Plants.</title>
        <authorList>
            <person name="Shi T."/>
            <person name="Rahmani R.S."/>
            <person name="Gugger P.F."/>
            <person name="Wang M."/>
            <person name="Li H."/>
            <person name="Zhang Y."/>
            <person name="Li Z."/>
            <person name="Wang Q."/>
            <person name="Van de Peer Y."/>
            <person name="Marchal K."/>
            <person name="Chen J."/>
        </authorList>
    </citation>
    <scope>NUCLEOTIDE SEQUENCE [LARGE SCALE GENOMIC DNA]</scope>
    <source>
        <tissue evidence="6">Leaf</tissue>
    </source>
</reference>
<feature type="chain" id="PRO_5032919485" description="Defensin-like protein" evidence="5">
    <location>
        <begin position="25"/>
        <end position="132"/>
    </location>
</feature>
<sequence>MAKLFRSFFFFVLLLLSVASMGRCSSDQKNCYVVREGFGCAQLEQCQQWCSQQYNGRALCNPNPSRCICFYIFAASMVAGSDGAKRCQVSQEGRGCDLASCRQWCLQSYNGNGLCAPVGFGSFRCVCVYNCN</sequence>
<evidence type="ECO:0000256" key="4">
    <source>
        <dbReference type="ARBA" id="ARBA00022821"/>
    </source>
</evidence>
<evidence type="ECO:0000313" key="6">
    <source>
        <dbReference type="EMBL" id="DAD35269.1"/>
    </source>
</evidence>
<dbReference type="PANTHER" id="PTHR33830">
    <property type="entry name" value="DEFENSIN-LIKE PROTEIN 184-RELATED"/>
    <property type="match status" value="1"/>
</dbReference>
<evidence type="ECO:0000256" key="1">
    <source>
        <dbReference type="ARBA" id="ARBA00006722"/>
    </source>
</evidence>